<dbReference type="InterPro" id="IPR002364">
    <property type="entry name" value="Quin_OxRdtase/zeta-crystal_CS"/>
</dbReference>
<evidence type="ECO:0000259" key="3">
    <source>
        <dbReference type="SMART" id="SM00829"/>
    </source>
</evidence>
<dbReference type="PANTHER" id="PTHR48106:SF13">
    <property type="entry name" value="QUINONE OXIDOREDUCTASE-RELATED"/>
    <property type="match status" value="1"/>
</dbReference>
<reference evidence="4" key="1">
    <citation type="journal article" date="2020" name="mSystems">
        <title>Genome- and Community-Level Interaction Insights into Carbon Utilization and Element Cycling Functions of Hydrothermarchaeota in Hydrothermal Sediment.</title>
        <authorList>
            <person name="Zhou Z."/>
            <person name="Liu Y."/>
            <person name="Xu W."/>
            <person name="Pan J."/>
            <person name="Luo Z.H."/>
            <person name="Li M."/>
        </authorList>
    </citation>
    <scope>NUCLEOTIDE SEQUENCE [LARGE SCALE GENOMIC DNA]</scope>
    <source>
        <strain evidence="4">SpSt-289</strain>
    </source>
</reference>
<dbReference type="GO" id="GO:0008270">
    <property type="term" value="F:zinc ion binding"/>
    <property type="evidence" value="ECO:0007669"/>
    <property type="project" value="InterPro"/>
</dbReference>
<keyword evidence="2" id="KW-0560">Oxidoreductase</keyword>
<comment type="caution">
    <text evidence="4">The sequence shown here is derived from an EMBL/GenBank/DDBJ whole genome shotgun (WGS) entry which is preliminary data.</text>
</comment>
<dbReference type="InterPro" id="IPR013154">
    <property type="entry name" value="ADH-like_N"/>
</dbReference>
<gene>
    <name evidence="4" type="ORF">ENQ20_00285</name>
</gene>
<keyword evidence="1" id="KW-0521">NADP</keyword>
<dbReference type="InterPro" id="IPR047618">
    <property type="entry name" value="QOR-like"/>
</dbReference>
<dbReference type="Gene3D" id="3.90.180.10">
    <property type="entry name" value="Medium-chain alcohol dehydrogenases, catalytic domain"/>
    <property type="match status" value="1"/>
</dbReference>
<dbReference type="SUPFAM" id="SSF51735">
    <property type="entry name" value="NAD(P)-binding Rossmann-fold domains"/>
    <property type="match status" value="1"/>
</dbReference>
<evidence type="ECO:0000313" key="4">
    <source>
        <dbReference type="EMBL" id="HDX29913.1"/>
    </source>
</evidence>
<dbReference type="SUPFAM" id="SSF50129">
    <property type="entry name" value="GroES-like"/>
    <property type="match status" value="1"/>
</dbReference>
<dbReference type="Pfam" id="PF08240">
    <property type="entry name" value="ADH_N"/>
    <property type="match status" value="1"/>
</dbReference>
<name>A0A7C1FIC6_9CHLR</name>
<dbReference type="FunFam" id="3.40.50.720:FF:000053">
    <property type="entry name" value="Quinone oxidoreductase 1"/>
    <property type="match status" value="1"/>
</dbReference>
<dbReference type="PROSITE" id="PS01162">
    <property type="entry name" value="QOR_ZETA_CRYSTAL"/>
    <property type="match status" value="1"/>
</dbReference>
<dbReference type="AlphaFoldDB" id="A0A7C1FIC6"/>
<dbReference type="EMBL" id="DSMG01000003">
    <property type="protein sequence ID" value="HDX29913.1"/>
    <property type="molecule type" value="Genomic_DNA"/>
</dbReference>
<organism evidence="4">
    <name type="scientific">Caldilinea aerophila</name>
    <dbReference type="NCBI Taxonomy" id="133453"/>
    <lineage>
        <taxon>Bacteria</taxon>
        <taxon>Bacillati</taxon>
        <taxon>Chloroflexota</taxon>
        <taxon>Caldilineae</taxon>
        <taxon>Caldilineales</taxon>
        <taxon>Caldilineaceae</taxon>
        <taxon>Caldilinea</taxon>
    </lineage>
</organism>
<evidence type="ECO:0000256" key="1">
    <source>
        <dbReference type="ARBA" id="ARBA00022857"/>
    </source>
</evidence>
<proteinExistence type="predicted"/>
<dbReference type="Gene3D" id="3.40.50.720">
    <property type="entry name" value="NAD(P)-binding Rossmann-like Domain"/>
    <property type="match status" value="1"/>
</dbReference>
<accession>A0A7C1FIC6</accession>
<dbReference type="CDD" id="cd05286">
    <property type="entry name" value="QOR2"/>
    <property type="match status" value="1"/>
</dbReference>
<sequence>MTSMMKAIRIHETGGREVLRLEEIAIPEPGPGEVRVKVEYAGLNFIDIYQRTGQYRLPLPFTPGLEAGGVVDAVGEGVNEVKVGDRVAYCMVNGAYAEYAVVPAVKLVPAPASLGLDVVTALMVQGLTAHYLAISTFPLTKGHTALIHAAAGGAGRLLVQVAKRAGARVIATVGTEEKATLARSAGADDVIIYTQTDFVSETRRLTNGAGVDVVYDSVGQSTFYGGLDCLRPRGMMVLWGQASGPVGPFDPQILNQKGSLYLTRPSLGAYVATREELLWRANDLFAWVQAGELDVRIDRIFPLTEAAEAHAYIENRQTKGKVLLKP</sequence>
<dbReference type="GO" id="GO:0070402">
    <property type="term" value="F:NADPH binding"/>
    <property type="evidence" value="ECO:0007669"/>
    <property type="project" value="TreeGrafter"/>
</dbReference>
<protein>
    <submittedName>
        <fullName evidence="4">Quinone oxidoreductase</fullName>
    </submittedName>
</protein>
<dbReference type="InterPro" id="IPR036291">
    <property type="entry name" value="NAD(P)-bd_dom_sf"/>
</dbReference>
<dbReference type="InterPro" id="IPR020843">
    <property type="entry name" value="ER"/>
</dbReference>
<dbReference type="PANTHER" id="PTHR48106">
    <property type="entry name" value="QUINONE OXIDOREDUCTASE PIG3-RELATED"/>
    <property type="match status" value="1"/>
</dbReference>
<feature type="domain" description="Enoyl reductase (ER)" evidence="3">
    <location>
        <begin position="14"/>
        <end position="324"/>
    </location>
</feature>
<dbReference type="GO" id="GO:0003960">
    <property type="term" value="F:quinone reductase (NADPH) activity"/>
    <property type="evidence" value="ECO:0007669"/>
    <property type="project" value="InterPro"/>
</dbReference>
<evidence type="ECO:0000256" key="2">
    <source>
        <dbReference type="ARBA" id="ARBA00023002"/>
    </source>
</evidence>
<dbReference type="Pfam" id="PF13602">
    <property type="entry name" value="ADH_zinc_N_2"/>
    <property type="match status" value="1"/>
</dbReference>
<dbReference type="SMART" id="SM00829">
    <property type="entry name" value="PKS_ER"/>
    <property type="match status" value="1"/>
</dbReference>
<dbReference type="InterPro" id="IPR011032">
    <property type="entry name" value="GroES-like_sf"/>
</dbReference>
<dbReference type="GO" id="GO:0035925">
    <property type="term" value="F:mRNA 3'-UTR AU-rich region binding"/>
    <property type="evidence" value="ECO:0007669"/>
    <property type="project" value="TreeGrafter"/>
</dbReference>
<dbReference type="GO" id="GO:0005829">
    <property type="term" value="C:cytosol"/>
    <property type="evidence" value="ECO:0007669"/>
    <property type="project" value="TreeGrafter"/>
</dbReference>